<feature type="region of interest" description="Disordered" evidence="1">
    <location>
        <begin position="1"/>
        <end position="75"/>
    </location>
</feature>
<name>A0A9D4NTG5_DERFA</name>
<feature type="compositionally biased region" description="Basic residues" evidence="1">
    <location>
        <begin position="134"/>
        <end position="143"/>
    </location>
</feature>
<comment type="caution">
    <text evidence="2">The sequence shown here is derived from an EMBL/GenBank/DDBJ whole genome shotgun (WGS) entry which is preliminary data.</text>
</comment>
<evidence type="ECO:0000256" key="1">
    <source>
        <dbReference type="SAM" id="MobiDB-lite"/>
    </source>
</evidence>
<gene>
    <name evidence="2" type="ORF">HUG17_9070</name>
</gene>
<feature type="compositionally biased region" description="Basic and acidic residues" evidence="1">
    <location>
        <begin position="62"/>
        <end position="75"/>
    </location>
</feature>
<sequence length="152" mass="17650">MNGGNQKEQPPPSHPPSFGDDTNHNAPNEMAEIVETPHTKVKIIYRQHNNHDDELPEVELTNIERRPSKSKSQKEIELVQQMIEENVKLNECRQQKSKINNNKHDQQNKNEVVVVGDRPETTTTAEDDEETCHKQLKKQQLRQKRNDNKKST</sequence>
<dbReference type="Proteomes" id="UP000828236">
    <property type="component" value="Unassembled WGS sequence"/>
</dbReference>
<accession>A0A9D4NTG5</accession>
<reference evidence="2" key="1">
    <citation type="submission" date="2020-06" db="EMBL/GenBank/DDBJ databases">
        <authorList>
            <person name="Ji K."/>
            <person name="Li J."/>
        </authorList>
    </citation>
    <scope>NUCLEOTIDE SEQUENCE</scope>
    <source>
        <strain evidence="2">JKM2019</strain>
        <tissue evidence="2">Whole body</tissue>
    </source>
</reference>
<protein>
    <submittedName>
        <fullName evidence="2">Uncharacterized protein</fullName>
    </submittedName>
</protein>
<evidence type="ECO:0000313" key="2">
    <source>
        <dbReference type="EMBL" id="KAH7637966.1"/>
    </source>
</evidence>
<feature type="region of interest" description="Disordered" evidence="1">
    <location>
        <begin position="94"/>
        <end position="152"/>
    </location>
</feature>
<organism evidence="2">
    <name type="scientific">Dermatophagoides farinae</name>
    <name type="common">American house dust mite</name>
    <dbReference type="NCBI Taxonomy" id="6954"/>
    <lineage>
        <taxon>Eukaryota</taxon>
        <taxon>Metazoa</taxon>
        <taxon>Ecdysozoa</taxon>
        <taxon>Arthropoda</taxon>
        <taxon>Chelicerata</taxon>
        <taxon>Arachnida</taxon>
        <taxon>Acari</taxon>
        <taxon>Acariformes</taxon>
        <taxon>Sarcoptiformes</taxon>
        <taxon>Astigmata</taxon>
        <taxon>Psoroptidia</taxon>
        <taxon>Analgoidea</taxon>
        <taxon>Pyroglyphidae</taxon>
        <taxon>Dermatophagoidinae</taxon>
        <taxon>Dermatophagoides</taxon>
    </lineage>
</organism>
<dbReference type="EMBL" id="SDOV01000008">
    <property type="protein sequence ID" value="KAH7637966.1"/>
    <property type="molecule type" value="Genomic_DNA"/>
</dbReference>
<reference evidence="2" key="2">
    <citation type="journal article" date="2021" name="World Allergy Organ. J.">
        <title>Chromosome-level assembly of Dermatophagoides farinae genome and transcriptome reveals two novel allergens Der f 37 and Der f 39.</title>
        <authorList>
            <person name="Chen J."/>
            <person name="Cai Z."/>
            <person name="Fan D."/>
            <person name="Hu J."/>
            <person name="Hou Y."/>
            <person name="He Y."/>
            <person name="Zhang Z."/>
            <person name="Zhao Z."/>
            <person name="Gao P."/>
            <person name="Hu W."/>
            <person name="Sun J."/>
            <person name="Li J."/>
            <person name="Ji K."/>
        </authorList>
    </citation>
    <scope>NUCLEOTIDE SEQUENCE</scope>
    <source>
        <strain evidence="2">JKM2019</strain>
    </source>
</reference>
<proteinExistence type="predicted"/>
<dbReference type="AlphaFoldDB" id="A0A9D4NTG5"/>